<comment type="caution">
    <text evidence="3">The sequence shown here is derived from an EMBL/GenBank/DDBJ whole genome shotgun (WGS) entry which is preliminary data.</text>
</comment>
<sequence length="135" mass="15883">MRSHEIKTRIRYAETDQMGVVYHGNYVQFIEMGRTEWLRALGISYREMEEMGVMLPVISIQINYKKSAFYDEVLTVQTTLKKLPSVKIEFDYVILNESKEIITEANTVLAFINMETKRPMKCPDYILEKLAEIDF</sequence>
<dbReference type="PROSITE" id="PS01328">
    <property type="entry name" value="4HBCOA_THIOESTERASE"/>
    <property type="match status" value="1"/>
</dbReference>
<evidence type="ECO:0000313" key="4">
    <source>
        <dbReference type="Proteomes" id="UP000244090"/>
    </source>
</evidence>
<keyword evidence="4" id="KW-1185">Reference proteome</keyword>
<dbReference type="AlphaFoldDB" id="A0A2T6C070"/>
<comment type="similarity">
    <text evidence="1">Belongs to the 4-hydroxybenzoyl-CoA thioesterase family.</text>
</comment>
<dbReference type="OrthoDB" id="9800856at2"/>
<dbReference type="PANTHER" id="PTHR31793">
    <property type="entry name" value="4-HYDROXYBENZOYL-COA THIOESTERASE FAMILY MEMBER"/>
    <property type="match status" value="1"/>
</dbReference>
<protein>
    <submittedName>
        <fullName evidence="3">Acyl-CoA thioester hydrolase</fullName>
    </submittedName>
</protein>
<keyword evidence="2 3" id="KW-0378">Hydrolase</keyword>
<dbReference type="InterPro" id="IPR006684">
    <property type="entry name" value="YbgC/YbaW"/>
</dbReference>
<dbReference type="Pfam" id="PF13279">
    <property type="entry name" value="4HBT_2"/>
    <property type="match status" value="1"/>
</dbReference>
<gene>
    <name evidence="3" type="ORF">C8N46_104358</name>
</gene>
<dbReference type="NCBIfam" id="TIGR00051">
    <property type="entry name" value="YbgC/FadM family acyl-CoA thioesterase"/>
    <property type="match status" value="1"/>
</dbReference>
<reference evidence="3 4" key="1">
    <citation type="submission" date="2018-04" db="EMBL/GenBank/DDBJ databases">
        <title>Genomic Encyclopedia of Archaeal and Bacterial Type Strains, Phase II (KMG-II): from individual species to whole genera.</title>
        <authorList>
            <person name="Goeker M."/>
        </authorList>
    </citation>
    <scope>NUCLEOTIDE SEQUENCE [LARGE SCALE GENOMIC DNA]</scope>
    <source>
        <strain evidence="3 4">DSM 25731</strain>
    </source>
</reference>
<name>A0A2T6C070_9FLAO</name>
<dbReference type="Proteomes" id="UP000244090">
    <property type="component" value="Unassembled WGS sequence"/>
</dbReference>
<dbReference type="PIRSF" id="PIRSF003230">
    <property type="entry name" value="YbgC"/>
    <property type="match status" value="1"/>
</dbReference>
<evidence type="ECO:0000256" key="2">
    <source>
        <dbReference type="ARBA" id="ARBA00022801"/>
    </source>
</evidence>
<evidence type="ECO:0000313" key="3">
    <source>
        <dbReference type="EMBL" id="PTX61714.1"/>
    </source>
</evidence>
<evidence type="ECO:0000256" key="1">
    <source>
        <dbReference type="ARBA" id="ARBA00005953"/>
    </source>
</evidence>
<dbReference type="InterPro" id="IPR008272">
    <property type="entry name" value="HB-CoA_thioesterase_AS"/>
</dbReference>
<dbReference type="Gene3D" id="3.10.129.10">
    <property type="entry name" value="Hotdog Thioesterase"/>
    <property type="match status" value="1"/>
</dbReference>
<dbReference type="InterPro" id="IPR050563">
    <property type="entry name" value="4-hydroxybenzoyl-CoA_TE"/>
</dbReference>
<dbReference type="SUPFAM" id="SSF54637">
    <property type="entry name" value="Thioesterase/thiol ester dehydrase-isomerase"/>
    <property type="match status" value="1"/>
</dbReference>
<dbReference type="PANTHER" id="PTHR31793:SF27">
    <property type="entry name" value="NOVEL THIOESTERASE SUPERFAMILY DOMAIN AND SAPOSIN A-TYPE DOMAIN CONTAINING PROTEIN (0610012H03RIK)"/>
    <property type="match status" value="1"/>
</dbReference>
<organism evidence="3 4">
    <name type="scientific">Kordia periserrulae</name>
    <dbReference type="NCBI Taxonomy" id="701523"/>
    <lineage>
        <taxon>Bacteria</taxon>
        <taxon>Pseudomonadati</taxon>
        <taxon>Bacteroidota</taxon>
        <taxon>Flavobacteriia</taxon>
        <taxon>Flavobacteriales</taxon>
        <taxon>Flavobacteriaceae</taxon>
        <taxon>Kordia</taxon>
    </lineage>
</organism>
<accession>A0A2T6C070</accession>
<dbReference type="RefSeq" id="WP_108114923.1">
    <property type="nucleotide sequence ID" value="NZ_QBKT01000004.1"/>
</dbReference>
<dbReference type="CDD" id="cd00586">
    <property type="entry name" value="4HBT"/>
    <property type="match status" value="1"/>
</dbReference>
<dbReference type="EMBL" id="QBKT01000004">
    <property type="protein sequence ID" value="PTX61714.1"/>
    <property type="molecule type" value="Genomic_DNA"/>
</dbReference>
<dbReference type="InterPro" id="IPR029069">
    <property type="entry name" value="HotDog_dom_sf"/>
</dbReference>
<proteinExistence type="inferred from homology"/>
<dbReference type="GO" id="GO:0047617">
    <property type="term" value="F:fatty acyl-CoA hydrolase activity"/>
    <property type="evidence" value="ECO:0007669"/>
    <property type="project" value="TreeGrafter"/>
</dbReference>